<dbReference type="SUPFAM" id="SSF51126">
    <property type="entry name" value="Pectin lyase-like"/>
    <property type="match status" value="1"/>
</dbReference>
<proteinExistence type="predicted"/>
<protein>
    <recommendedName>
        <fullName evidence="4">Right handed beta helix domain-containing protein</fullName>
    </recommendedName>
</protein>
<sequence length="449" mass="48705">MAKKLIDTWYFAHTSNGARIQEGFDTVRITRSGDGSDLIELHTGGFNWSEIKPVFTQIEIEVPDEEEPSPDPDPSPEPDPDPTPDPDPSPDPDPTPTSDYPTSGDYTVHNATEMWAALNGQSGGATILLAPGHYGDLTFGSWYGKRVNLVSTVPGGATFGTLKLSLSGEAWGLRVDGRFTGDSCRDALFAECVFNSWAEILFGENVRVRDCRGKTTLFWREVAGFECIGNRLESPGGYEGDRIVIAGECYDGIIANNYCGDLKPRYYDGGTYTHSDGIQFFNMAGKPWPHDIVVEGNVIWDDPSTNEGSLFTQGIAVGGPRITIRRNLVMVNSPNSIIMANDGTGTAEIYENTVIPCPNGQGGRIRVYPTANGTHVFDNACVEVVEHQGASAEIGYNFTFSVSEAFDLFEYSRDAGGKLVSRGDWREFIPKGAAVGKGAQARIDDLLAA</sequence>
<evidence type="ECO:0000313" key="2">
    <source>
        <dbReference type="EMBL" id="MFC3145285.1"/>
    </source>
</evidence>
<dbReference type="RefSeq" id="WP_275634655.1">
    <property type="nucleotide sequence ID" value="NZ_JARGYD010000010.1"/>
</dbReference>
<evidence type="ECO:0000256" key="1">
    <source>
        <dbReference type="SAM" id="MobiDB-lite"/>
    </source>
</evidence>
<dbReference type="Gene3D" id="2.160.20.10">
    <property type="entry name" value="Single-stranded right-handed beta-helix, Pectin lyase-like"/>
    <property type="match status" value="1"/>
</dbReference>
<name>A0ABV7GYL1_9RHOB</name>
<dbReference type="EMBL" id="JBHRTB010000010">
    <property type="protein sequence ID" value="MFC3145285.1"/>
    <property type="molecule type" value="Genomic_DNA"/>
</dbReference>
<feature type="compositionally biased region" description="Acidic residues" evidence="1">
    <location>
        <begin position="63"/>
        <end position="90"/>
    </location>
</feature>
<accession>A0ABV7GYL1</accession>
<evidence type="ECO:0000313" key="3">
    <source>
        <dbReference type="Proteomes" id="UP001595632"/>
    </source>
</evidence>
<reference evidence="3" key="1">
    <citation type="journal article" date="2019" name="Int. J. Syst. Evol. Microbiol.">
        <title>The Global Catalogue of Microorganisms (GCM) 10K type strain sequencing project: providing services to taxonomists for standard genome sequencing and annotation.</title>
        <authorList>
            <consortium name="The Broad Institute Genomics Platform"/>
            <consortium name="The Broad Institute Genome Sequencing Center for Infectious Disease"/>
            <person name="Wu L."/>
            <person name="Ma J."/>
        </authorList>
    </citation>
    <scope>NUCLEOTIDE SEQUENCE [LARGE SCALE GENOMIC DNA]</scope>
    <source>
        <strain evidence="3">KCTC 52366</strain>
    </source>
</reference>
<dbReference type="InterPro" id="IPR012334">
    <property type="entry name" value="Pectin_lyas_fold"/>
</dbReference>
<dbReference type="Proteomes" id="UP001595632">
    <property type="component" value="Unassembled WGS sequence"/>
</dbReference>
<organism evidence="2 3">
    <name type="scientific">Psychromarinibacter halotolerans</name>
    <dbReference type="NCBI Taxonomy" id="1775175"/>
    <lineage>
        <taxon>Bacteria</taxon>
        <taxon>Pseudomonadati</taxon>
        <taxon>Pseudomonadota</taxon>
        <taxon>Alphaproteobacteria</taxon>
        <taxon>Rhodobacterales</taxon>
        <taxon>Paracoccaceae</taxon>
        <taxon>Psychromarinibacter</taxon>
    </lineage>
</organism>
<feature type="region of interest" description="Disordered" evidence="1">
    <location>
        <begin position="63"/>
        <end position="106"/>
    </location>
</feature>
<comment type="caution">
    <text evidence="2">The sequence shown here is derived from an EMBL/GenBank/DDBJ whole genome shotgun (WGS) entry which is preliminary data.</text>
</comment>
<gene>
    <name evidence="2" type="ORF">ACFOGP_21375</name>
</gene>
<keyword evidence="3" id="KW-1185">Reference proteome</keyword>
<dbReference type="InterPro" id="IPR011050">
    <property type="entry name" value="Pectin_lyase_fold/virulence"/>
</dbReference>
<evidence type="ECO:0008006" key="4">
    <source>
        <dbReference type="Google" id="ProtNLM"/>
    </source>
</evidence>